<accession>A0A9P6EPV1</accession>
<evidence type="ECO:0000313" key="3">
    <source>
        <dbReference type="Proteomes" id="UP000780801"/>
    </source>
</evidence>
<keyword evidence="3" id="KW-1185">Reference proteome</keyword>
<evidence type="ECO:0000313" key="2">
    <source>
        <dbReference type="EMBL" id="KAF9532723.1"/>
    </source>
</evidence>
<feature type="non-terminal residue" evidence="2">
    <location>
        <position position="55"/>
    </location>
</feature>
<reference evidence="2" key="1">
    <citation type="journal article" date="2020" name="Fungal Divers.">
        <title>Resolving the Mortierellaceae phylogeny through synthesis of multi-gene phylogenetics and phylogenomics.</title>
        <authorList>
            <person name="Vandepol N."/>
            <person name="Liber J."/>
            <person name="Desiro A."/>
            <person name="Na H."/>
            <person name="Kennedy M."/>
            <person name="Barry K."/>
            <person name="Grigoriev I.V."/>
            <person name="Miller A.N."/>
            <person name="O'Donnell K."/>
            <person name="Stajich J.E."/>
            <person name="Bonito G."/>
        </authorList>
    </citation>
    <scope>NUCLEOTIDE SEQUENCE</scope>
    <source>
        <strain evidence="2">KOD1015</strain>
    </source>
</reference>
<feature type="compositionally biased region" description="Polar residues" evidence="1">
    <location>
        <begin position="7"/>
        <end position="18"/>
    </location>
</feature>
<protein>
    <submittedName>
        <fullName evidence="2">Uncharacterized protein</fullName>
    </submittedName>
</protein>
<dbReference type="Proteomes" id="UP000780801">
    <property type="component" value="Unassembled WGS sequence"/>
</dbReference>
<gene>
    <name evidence="2" type="ORF">BGW38_010508</name>
</gene>
<evidence type="ECO:0000256" key="1">
    <source>
        <dbReference type="SAM" id="MobiDB-lite"/>
    </source>
</evidence>
<feature type="region of interest" description="Disordered" evidence="1">
    <location>
        <begin position="1"/>
        <end position="27"/>
    </location>
</feature>
<sequence>PAPIPVQVSTPLSGNLSDVSRPGTPVPDNLDSAIDKIRDKFFAPNGSIAKFLDSF</sequence>
<dbReference type="EMBL" id="JAABOA010008552">
    <property type="protein sequence ID" value="KAF9532723.1"/>
    <property type="molecule type" value="Genomic_DNA"/>
</dbReference>
<comment type="caution">
    <text evidence="2">The sequence shown here is derived from an EMBL/GenBank/DDBJ whole genome shotgun (WGS) entry which is preliminary data.</text>
</comment>
<organism evidence="2 3">
    <name type="scientific">Lunasporangiospora selenospora</name>
    <dbReference type="NCBI Taxonomy" id="979761"/>
    <lineage>
        <taxon>Eukaryota</taxon>
        <taxon>Fungi</taxon>
        <taxon>Fungi incertae sedis</taxon>
        <taxon>Mucoromycota</taxon>
        <taxon>Mortierellomycotina</taxon>
        <taxon>Mortierellomycetes</taxon>
        <taxon>Mortierellales</taxon>
        <taxon>Mortierellaceae</taxon>
        <taxon>Lunasporangiospora</taxon>
    </lineage>
</organism>
<proteinExistence type="predicted"/>
<dbReference type="OrthoDB" id="2304312at2759"/>
<feature type="non-terminal residue" evidence="2">
    <location>
        <position position="1"/>
    </location>
</feature>
<dbReference type="AlphaFoldDB" id="A0A9P6EPV1"/>
<name>A0A9P6EPV1_9FUNG</name>